<evidence type="ECO:0000256" key="4">
    <source>
        <dbReference type="SAM" id="MobiDB-lite"/>
    </source>
</evidence>
<feature type="region of interest" description="Disordered" evidence="4">
    <location>
        <begin position="594"/>
        <end position="618"/>
    </location>
</feature>
<dbReference type="EMBL" id="JAHWGI010001289">
    <property type="protein sequence ID" value="KAK3927503.1"/>
    <property type="molecule type" value="Genomic_DNA"/>
</dbReference>
<feature type="disulfide bond" evidence="2">
    <location>
        <begin position="576"/>
        <end position="585"/>
    </location>
</feature>
<feature type="disulfide bond" evidence="2">
    <location>
        <begin position="555"/>
        <end position="565"/>
    </location>
</feature>
<dbReference type="PROSITE" id="PS50026">
    <property type="entry name" value="EGF_3"/>
    <property type="match status" value="2"/>
</dbReference>
<evidence type="ECO:0000259" key="5">
    <source>
        <dbReference type="PROSITE" id="PS50026"/>
    </source>
</evidence>
<dbReference type="CDD" id="cd00033">
    <property type="entry name" value="CCP"/>
    <property type="match status" value="1"/>
</dbReference>
<comment type="caution">
    <text evidence="2">Lacks conserved residue(s) required for the propagation of feature annotation.</text>
</comment>
<reference evidence="7" key="2">
    <citation type="journal article" date="2023" name="BMC Genomics">
        <title>Pest status, molecular evolution, and epigenetic factors derived from the genome assembly of Frankliniella fusca, a thysanopteran phytovirus vector.</title>
        <authorList>
            <person name="Catto M.A."/>
            <person name="Labadie P.E."/>
            <person name="Jacobson A.L."/>
            <person name="Kennedy G.G."/>
            <person name="Srinivasan R."/>
            <person name="Hunt B.G."/>
        </authorList>
    </citation>
    <scope>NUCLEOTIDE SEQUENCE</scope>
    <source>
        <strain evidence="7">PL_HMW_Pooled</strain>
    </source>
</reference>
<dbReference type="InterPro" id="IPR000742">
    <property type="entry name" value="EGF"/>
</dbReference>
<dbReference type="InterPro" id="IPR035976">
    <property type="entry name" value="Sushi/SCR/CCP_sf"/>
</dbReference>
<feature type="compositionally biased region" description="Low complexity" evidence="4">
    <location>
        <begin position="146"/>
        <end position="155"/>
    </location>
</feature>
<sequence length="618" mass="65686">MAMVALWASNVDSRSPPSPGARGQAKRHAAADESWSGRGGRRRGWVPGSKIPPYHYPSDRREVRADGDEQPRLQYMEGADTVVSARRVRPPADLRQDRRDQPQQRQQRQQQPRRRAGGAAGAAGGGQRRRAEGRKLRHQAQPRSWAPAAAAAGSAAPNVTLLRTVQRGSAVVPRGPGPVTLPVHPDPAQTQRVVVHAAVPPPANIVDLAPPVPVRPEPAAAAAAPAADSGVLATCPDGTPLDVIAGPQAGDPVPGGPHPVVGRLVLGGARAQGQGQGHPGHPTLCRLTYTVIVRRCGAPPPLVTAAGGQRSPRCTAGTAWGSRCHYRCPRRDLQLRGNTWLQCGDDLRWAGRPPVCSERPGPSTPSARREPPRRSCSVPTLPEHGVVSCRARDPEDAKRRQDDDDEDSNDAQRLAEGSECTVSCRPPHQLQLGQDLQQQQQQQGLVHGHQDLPRGAQGAVTRCLAGRWNVSSWHCVRGESPGPDADLDGDIPSVLADAGAGAPDWDWRDNAVTDPCSPNPCQAGGTCLRGPPESKKALCQCRPGTEGERCERALCRGTCLHAGRCVLLDGRPSCFCRRGYAGSRCQAPVRTVRYPASSSTPSTAAPVAATERQDTPNG</sequence>
<dbReference type="SUPFAM" id="SSF57196">
    <property type="entry name" value="EGF/Laminin"/>
    <property type="match status" value="2"/>
</dbReference>
<evidence type="ECO:0000256" key="1">
    <source>
        <dbReference type="ARBA" id="ARBA00023157"/>
    </source>
</evidence>
<dbReference type="AlphaFoldDB" id="A0AAE1HUA5"/>
<dbReference type="PROSITE" id="PS01186">
    <property type="entry name" value="EGF_2"/>
    <property type="match status" value="1"/>
</dbReference>
<feature type="domain" description="Sushi" evidence="6">
    <location>
        <begin position="294"/>
        <end position="358"/>
    </location>
</feature>
<dbReference type="PANTHER" id="PTHR24044:SF420">
    <property type="entry name" value="DELTA AND NOTCH-LIKE EPIDERMAL GROWTH FACTOR-RELATED RECEPTOR ISOFORM X1"/>
    <property type="match status" value="1"/>
</dbReference>
<evidence type="ECO:0000259" key="6">
    <source>
        <dbReference type="PROSITE" id="PS50923"/>
    </source>
</evidence>
<feature type="region of interest" description="Disordered" evidence="4">
    <location>
        <begin position="351"/>
        <end position="426"/>
    </location>
</feature>
<keyword evidence="1 2" id="KW-1015">Disulfide bond</keyword>
<dbReference type="Proteomes" id="UP001219518">
    <property type="component" value="Unassembled WGS sequence"/>
</dbReference>
<feature type="compositionally biased region" description="Basic and acidic residues" evidence="4">
    <location>
        <begin position="390"/>
        <end position="402"/>
    </location>
</feature>
<keyword evidence="8" id="KW-1185">Reference proteome</keyword>
<dbReference type="CDD" id="cd00054">
    <property type="entry name" value="EGF_CA"/>
    <property type="match status" value="2"/>
</dbReference>
<dbReference type="PROSITE" id="PS50923">
    <property type="entry name" value="SUSHI"/>
    <property type="match status" value="1"/>
</dbReference>
<gene>
    <name evidence="7" type="ORF">KUF71_015788</name>
</gene>
<comment type="caution">
    <text evidence="7">The sequence shown here is derived from an EMBL/GenBank/DDBJ whole genome shotgun (WGS) entry which is preliminary data.</text>
</comment>
<dbReference type="InterPro" id="IPR050906">
    <property type="entry name" value="Notch_signaling"/>
</dbReference>
<keyword evidence="3" id="KW-0768">Sushi</keyword>
<keyword evidence="2" id="KW-0245">EGF-like domain</keyword>
<dbReference type="InterPro" id="IPR000436">
    <property type="entry name" value="Sushi_SCR_CCP_dom"/>
</dbReference>
<evidence type="ECO:0000313" key="7">
    <source>
        <dbReference type="EMBL" id="KAK3927503.1"/>
    </source>
</evidence>
<proteinExistence type="predicted"/>
<evidence type="ECO:0000256" key="2">
    <source>
        <dbReference type="PROSITE-ProRule" id="PRU00076"/>
    </source>
</evidence>
<feature type="domain" description="EGF-like" evidence="5">
    <location>
        <begin position="552"/>
        <end position="586"/>
    </location>
</feature>
<name>A0AAE1HUA5_9NEOP</name>
<reference evidence="7" key="1">
    <citation type="submission" date="2021-07" db="EMBL/GenBank/DDBJ databases">
        <authorList>
            <person name="Catto M.A."/>
            <person name="Jacobson A."/>
            <person name="Kennedy G."/>
            <person name="Labadie P."/>
            <person name="Hunt B.G."/>
            <person name="Srinivasan R."/>
        </authorList>
    </citation>
    <scope>NUCLEOTIDE SEQUENCE</scope>
    <source>
        <strain evidence="7">PL_HMW_Pooled</strain>
        <tissue evidence="7">Head</tissue>
    </source>
</reference>
<feature type="compositionally biased region" description="Basic and acidic residues" evidence="4">
    <location>
        <begin position="90"/>
        <end position="102"/>
    </location>
</feature>
<dbReference type="GO" id="GO:0005112">
    <property type="term" value="F:Notch binding"/>
    <property type="evidence" value="ECO:0007669"/>
    <property type="project" value="TreeGrafter"/>
</dbReference>
<feature type="region of interest" description="Disordered" evidence="4">
    <location>
        <begin position="1"/>
        <end position="155"/>
    </location>
</feature>
<dbReference type="Gene3D" id="2.10.70.10">
    <property type="entry name" value="Complement Module, domain 1"/>
    <property type="match status" value="1"/>
</dbReference>
<feature type="compositionally biased region" description="Low complexity" evidence="4">
    <location>
        <begin position="595"/>
        <end position="610"/>
    </location>
</feature>
<dbReference type="SMART" id="SM00181">
    <property type="entry name" value="EGF"/>
    <property type="match status" value="2"/>
</dbReference>
<protein>
    <submittedName>
        <fullName evidence="7">Cadherin-related tumor suppressor</fullName>
    </submittedName>
</protein>
<dbReference type="Gene3D" id="2.10.25.10">
    <property type="entry name" value="Laminin"/>
    <property type="match status" value="2"/>
</dbReference>
<dbReference type="PROSITE" id="PS00022">
    <property type="entry name" value="EGF_1"/>
    <property type="match status" value="2"/>
</dbReference>
<organism evidence="7 8">
    <name type="scientific">Frankliniella fusca</name>
    <dbReference type="NCBI Taxonomy" id="407009"/>
    <lineage>
        <taxon>Eukaryota</taxon>
        <taxon>Metazoa</taxon>
        <taxon>Ecdysozoa</taxon>
        <taxon>Arthropoda</taxon>
        <taxon>Hexapoda</taxon>
        <taxon>Insecta</taxon>
        <taxon>Pterygota</taxon>
        <taxon>Neoptera</taxon>
        <taxon>Paraneoptera</taxon>
        <taxon>Thysanoptera</taxon>
        <taxon>Terebrantia</taxon>
        <taxon>Thripoidea</taxon>
        <taxon>Thripidae</taxon>
        <taxon>Frankliniella</taxon>
    </lineage>
</organism>
<evidence type="ECO:0000313" key="8">
    <source>
        <dbReference type="Proteomes" id="UP001219518"/>
    </source>
</evidence>
<feature type="domain" description="EGF-like" evidence="5">
    <location>
        <begin position="512"/>
        <end position="551"/>
    </location>
</feature>
<feature type="disulfide bond" evidence="2">
    <location>
        <begin position="541"/>
        <end position="550"/>
    </location>
</feature>
<dbReference type="SMART" id="SM00032">
    <property type="entry name" value="CCP"/>
    <property type="match status" value="1"/>
</dbReference>
<dbReference type="Pfam" id="PF00008">
    <property type="entry name" value="EGF"/>
    <property type="match status" value="2"/>
</dbReference>
<dbReference type="PANTHER" id="PTHR24044">
    <property type="entry name" value="NOTCH LIGAND FAMILY MEMBER"/>
    <property type="match status" value="1"/>
</dbReference>
<dbReference type="SUPFAM" id="SSF57535">
    <property type="entry name" value="Complement control module/SCR domain"/>
    <property type="match status" value="1"/>
</dbReference>
<feature type="compositionally biased region" description="Basic and acidic residues" evidence="4">
    <location>
        <begin position="57"/>
        <end position="71"/>
    </location>
</feature>
<evidence type="ECO:0000256" key="3">
    <source>
        <dbReference type="PROSITE-ProRule" id="PRU00302"/>
    </source>
</evidence>
<accession>A0AAE1HUA5</accession>